<dbReference type="SUPFAM" id="SSF52058">
    <property type="entry name" value="L domain-like"/>
    <property type="match status" value="1"/>
</dbReference>
<evidence type="ECO:0000259" key="11">
    <source>
        <dbReference type="PROSITE" id="PS50835"/>
    </source>
</evidence>
<dbReference type="SMART" id="SM00408">
    <property type="entry name" value="IGc2"/>
    <property type="match status" value="1"/>
</dbReference>
<gene>
    <name evidence="13" type="primary">LRRN2</name>
</gene>
<keyword evidence="14" id="KW-1185">Reference proteome</keyword>
<dbReference type="PROSITE" id="PS50835">
    <property type="entry name" value="IG_LIKE"/>
    <property type="match status" value="1"/>
</dbReference>
<proteinExistence type="predicted"/>
<evidence type="ECO:0000256" key="2">
    <source>
        <dbReference type="ARBA" id="ARBA00022614"/>
    </source>
</evidence>
<evidence type="ECO:0000256" key="3">
    <source>
        <dbReference type="ARBA" id="ARBA00022692"/>
    </source>
</evidence>
<keyword evidence="3" id="KW-0812">Transmembrane</keyword>
<dbReference type="InterPro" id="IPR000483">
    <property type="entry name" value="Cys-rich_flank_reg_C"/>
</dbReference>
<dbReference type="Ensembl" id="ENSLLET00000007421.1">
    <property type="protein sequence ID" value="ENSLLEP00000007127.1"/>
    <property type="gene ID" value="ENSLLEG00000004510.1"/>
</dbReference>
<dbReference type="PROSITE" id="PS50853">
    <property type="entry name" value="FN3"/>
    <property type="match status" value="1"/>
</dbReference>
<dbReference type="InterPro" id="IPR003961">
    <property type="entry name" value="FN3_dom"/>
</dbReference>
<keyword evidence="5" id="KW-0677">Repeat</keyword>
<feature type="signal peptide" evidence="10">
    <location>
        <begin position="1"/>
        <end position="31"/>
    </location>
</feature>
<dbReference type="InterPro" id="IPR036116">
    <property type="entry name" value="FN3_sf"/>
</dbReference>
<evidence type="ECO:0000259" key="12">
    <source>
        <dbReference type="PROSITE" id="PS50853"/>
    </source>
</evidence>
<evidence type="ECO:0000256" key="6">
    <source>
        <dbReference type="ARBA" id="ARBA00022989"/>
    </source>
</evidence>
<dbReference type="InterPro" id="IPR032675">
    <property type="entry name" value="LRR_dom_sf"/>
</dbReference>
<keyword evidence="6" id="KW-1133">Transmembrane helix</keyword>
<feature type="domain" description="Ig-like" evidence="11">
    <location>
        <begin position="435"/>
        <end position="528"/>
    </location>
</feature>
<evidence type="ECO:0000313" key="14">
    <source>
        <dbReference type="Proteomes" id="UP000694569"/>
    </source>
</evidence>
<dbReference type="FunFam" id="2.60.40.10:FF:000076">
    <property type="entry name" value="Leucine-rich repeat and Ig domain-containing 4"/>
    <property type="match status" value="1"/>
</dbReference>
<dbReference type="GeneTree" id="ENSGT00940000161204"/>
<evidence type="ECO:0000256" key="7">
    <source>
        <dbReference type="ARBA" id="ARBA00023136"/>
    </source>
</evidence>
<dbReference type="SMART" id="SM00365">
    <property type="entry name" value="LRR_SD22"/>
    <property type="match status" value="3"/>
</dbReference>
<reference evidence="13" key="1">
    <citation type="submission" date="2025-08" db="UniProtKB">
        <authorList>
            <consortium name="Ensembl"/>
        </authorList>
    </citation>
    <scope>IDENTIFICATION</scope>
</reference>
<keyword evidence="8" id="KW-1015">Disulfide bond</keyword>
<organism evidence="13 14">
    <name type="scientific">Leptobrachium leishanense</name>
    <name type="common">Leishan spiny toad</name>
    <dbReference type="NCBI Taxonomy" id="445787"/>
    <lineage>
        <taxon>Eukaryota</taxon>
        <taxon>Metazoa</taxon>
        <taxon>Chordata</taxon>
        <taxon>Craniata</taxon>
        <taxon>Vertebrata</taxon>
        <taxon>Euteleostomi</taxon>
        <taxon>Amphibia</taxon>
        <taxon>Batrachia</taxon>
        <taxon>Anura</taxon>
        <taxon>Pelobatoidea</taxon>
        <taxon>Megophryidae</taxon>
        <taxon>Leptobrachium</taxon>
    </lineage>
</organism>
<dbReference type="OrthoDB" id="635273at2759"/>
<dbReference type="InterPro" id="IPR001611">
    <property type="entry name" value="Leu-rich_rpt"/>
</dbReference>
<accession>A0A8C5M590</accession>
<dbReference type="InterPro" id="IPR003599">
    <property type="entry name" value="Ig_sub"/>
</dbReference>
<evidence type="ECO:0000313" key="13">
    <source>
        <dbReference type="Ensembl" id="ENSLLEP00000007127.1"/>
    </source>
</evidence>
<dbReference type="CDD" id="cd00063">
    <property type="entry name" value="FN3"/>
    <property type="match status" value="1"/>
</dbReference>
<dbReference type="Pfam" id="PF13855">
    <property type="entry name" value="LRR_8"/>
    <property type="match status" value="3"/>
</dbReference>
<keyword evidence="7" id="KW-0472">Membrane</keyword>
<dbReference type="InterPro" id="IPR007110">
    <property type="entry name" value="Ig-like_dom"/>
</dbReference>
<keyword evidence="2" id="KW-0433">Leucine-rich repeat</keyword>
<keyword evidence="9" id="KW-0393">Immunoglobulin domain</keyword>
<sequence length="701" mass="78370">MGKGICDPSPNYSMGQLQMELVLLWASSVLAGIPAVPWKVSCPSQCVCQIRPWYTPRSAYREANTVDCNDLFASDVPGALPSGTHTLLLQSNNIARLERQELAYLENLTELDLSQNSFSNIHDFNARHLPQLVSLHLEENQLSQLPDHSFSGLDMLEELYLNHNQLSYISPKAFSGLQRLLRLHLNSNLLTSLDNRWFIELPALEVLMVGGNKVSFIQDMNFHYLLNLRSLVLAGMGLKDISDFAFEGLANLESLSFYDNKLVRVPKKSLQRVPSLKFLDLNKNPLSIIQQKDFANMAQLKELGLNSMEELVSIDEMALINLPELTKLEVTNNPKLSFIHPRAFQKLPRMETLMLNNNALSSLHRETVESLPNLQEIAMHGNPLRCDCVIRWVNATAPHVRFMEPQSTLCAEPPELRRTQLRLVPFREMSDRCLPLIPVPTFSPRVRASSGQSVTLHCRALAEPEPMIYWVTPSGEQLGLSADWGGYRVKEEGTLEIQIVSSAHAGLYTCVAQNLVGADYKSVHLMVNQLYPSRDDPVQLQVGEIGERHLLLSWIPPLNALGCSLRWSCLTPGASVERARLPVGLKSYNVTRLLPGEECRVCLRVSVLGGRVKTACASARTRDSGAGYRYRGQRALSALVFCSLLTLVGLLARYHQGGRSAALSTWAQSERVIYPPVIHQWDQSKKEEHLSSINVPATSLC</sequence>
<dbReference type="InterPro" id="IPR013783">
    <property type="entry name" value="Ig-like_fold"/>
</dbReference>
<dbReference type="Proteomes" id="UP000694569">
    <property type="component" value="Unplaced"/>
</dbReference>
<dbReference type="PANTHER" id="PTHR24366:SF92">
    <property type="entry name" value="LEUCINE-RICH REPEAT NEURONAL PROTEIN 2"/>
    <property type="match status" value="1"/>
</dbReference>
<dbReference type="Gene3D" id="2.60.40.10">
    <property type="entry name" value="Immunoglobulins"/>
    <property type="match status" value="1"/>
</dbReference>
<keyword evidence="4 10" id="KW-0732">Signal</keyword>
<dbReference type="GO" id="GO:0016020">
    <property type="term" value="C:membrane"/>
    <property type="evidence" value="ECO:0007669"/>
    <property type="project" value="UniProtKB-SubCell"/>
</dbReference>
<reference evidence="13" key="2">
    <citation type="submission" date="2025-09" db="UniProtKB">
        <authorList>
            <consortium name="Ensembl"/>
        </authorList>
    </citation>
    <scope>IDENTIFICATION</scope>
</reference>
<dbReference type="SMART" id="SM00369">
    <property type="entry name" value="LRR_TYP"/>
    <property type="match status" value="10"/>
</dbReference>
<evidence type="ECO:0000256" key="9">
    <source>
        <dbReference type="ARBA" id="ARBA00023319"/>
    </source>
</evidence>
<evidence type="ECO:0000256" key="4">
    <source>
        <dbReference type="ARBA" id="ARBA00022729"/>
    </source>
</evidence>
<evidence type="ECO:0000256" key="8">
    <source>
        <dbReference type="ARBA" id="ARBA00023157"/>
    </source>
</evidence>
<dbReference type="PROSITE" id="PS51450">
    <property type="entry name" value="LRR"/>
    <property type="match status" value="2"/>
</dbReference>
<dbReference type="AlphaFoldDB" id="A0A8C5M590"/>
<dbReference type="SUPFAM" id="SSF48726">
    <property type="entry name" value="Immunoglobulin"/>
    <property type="match status" value="1"/>
</dbReference>
<feature type="domain" description="Fibronectin type-III" evidence="12">
    <location>
        <begin position="536"/>
        <end position="624"/>
    </location>
</feature>
<dbReference type="InterPro" id="IPR003598">
    <property type="entry name" value="Ig_sub2"/>
</dbReference>
<evidence type="ECO:0000256" key="10">
    <source>
        <dbReference type="SAM" id="SignalP"/>
    </source>
</evidence>
<name>A0A8C5M590_9ANUR</name>
<dbReference type="Gene3D" id="3.80.10.10">
    <property type="entry name" value="Ribonuclease Inhibitor"/>
    <property type="match status" value="2"/>
</dbReference>
<dbReference type="FunFam" id="3.80.10.10:FF:000301">
    <property type="entry name" value="leucine-rich repeat neuronal protein 2"/>
    <property type="match status" value="1"/>
</dbReference>
<dbReference type="InterPro" id="IPR036179">
    <property type="entry name" value="Ig-like_dom_sf"/>
</dbReference>
<dbReference type="SUPFAM" id="SSF49265">
    <property type="entry name" value="Fibronectin type III"/>
    <property type="match status" value="1"/>
</dbReference>
<dbReference type="Pfam" id="PF13927">
    <property type="entry name" value="Ig_3"/>
    <property type="match status" value="1"/>
</dbReference>
<dbReference type="FunFam" id="3.80.10.10:FF:000074">
    <property type="entry name" value="Leucine-rich repeat neuronal protein 1"/>
    <property type="match status" value="1"/>
</dbReference>
<feature type="chain" id="PRO_5034474565" evidence="10">
    <location>
        <begin position="32"/>
        <end position="701"/>
    </location>
</feature>
<protein>
    <submittedName>
        <fullName evidence="13">Leucine rich repeat neuronal 2</fullName>
    </submittedName>
</protein>
<evidence type="ECO:0000256" key="5">
    <source>
        <dbReference type="ARBA" id="ARBA00022737"/>
    </source>
</evidence>
<comment type="subcellular location">
    <subcellularLocation>
        <location evidence="1">Membrane</location>
        <topology evidence="1">Single-pass membrane protein</topology>
    </subcellularLocation>
</comment>
<dbReference type="SMART" id="SM00409">
    <property type="entry name" value="IG"/>
    <property type="match status" value="1"/>
</dbReference>
<dbReference type="PANTHER" id="PTHR24366">
    <property type="entry name" value="IG(IMMUNOGLOBULIN) AND LRR(LEUCINE RICH REPEAT) DOMAINS"/>
    <property type="match status" value="1"/>
</dbReference>
<dbReference type="InterPro" id="IPR003591">
    <property type="entry name" value="Leu-rich_rpt_typical-subtyp"/>
</dbReference>
<dbReference type="SMART" id="SM00082">
    <property type="entry name" value="LRRCT"/>
    <property type="match status" value="1"/>
</dbReference>
<evidence type="ECO:0000256" key="1">
    <source>
        <dbReference type="ARBA" id="ARBA00004167"/>
    </source>
</evidence>